<feature type="transmembrane region" description="Helical" evidence="6">
    <location>
        <begin position="343"/>
        <end position="365"/>
    </location>
</feature>
<gene>
    <name evidence="7" type="primary">sdcS_1</name>
    <name evidence="7" type="ORF">Pr1d_03820</name>
</gene>
<evidence type="ECO:0000256" key="3">
    <source>
        <dbReference type="ARBA" id="ARBA00022692"/>
    </source>
</evidence>
<feature type="transmembrane region" description="Helical" evidence="6">
    <location>
        <begin position="75"/>
        <end position="91"/>
    </location>
</feature>
<evidence type="ECO:0000256" key="6">
    <source>
        <dbReference type="SAM" id="Phobius"/>
    </source>
</evidence>
<name>A0A5B9QFL6_9BACT</name>
<feature type="transmembrane region" description="Helical" evidence="6">
    <location>
        <begin position="312"/>
        <end position="331"/>
    </location>
</feature>
<feature type="transmembrane region" description="Helical" evidence="6">
    <location>
        <begin position="436"/>
        <end position="454"/>
    </location>
</feature>
<dbReference type="PANTHER" id="PTHR10283:SF82">
    <property type="entry name" value="SOLUTE CARRIER FAMILY 13 MEMBER 2"/>
    <property type="match status" value="1"/>
</dbReference>
<feature type="transmembrane region" description="Helical" evidence="6">
    <location>
        <begin position="395"/>
        <end position="415"/>
    </location>
</feature>
<feature type="transmembrane region" description="Helical" evidence="6">
    <location>
        <begin position="132"/>
        <end position="151"/>
    </location>
</feature>
<proteinExistence type="predicted"/>
<dbReference type="InterPro" id="IPR001898">
    <property type="entry name" value="SLC13A/DASS"/>
</dbReference>
<feature type="transmembrane region" description="Helical" evidence="6">
    <location>
        <begin position="202"/>
        <end position="224"/>
    </location>
</feature>
<dbReference type="Proteomes" id="UP000323917">
    <property type="component" value="Chromosome"/>
</dbReference>
<reference evidence="7 8" key="1">
    <citation type="submission" date="2019-08" db="EMBL/GenBank/DDBJ databases">
        <title>Deep-cultivation of Planctomycetes and their phenomic and genomic characterization uncovers novel biology.</title>
        <authorList>
            <person name="Wiegand S."/>
            <person name="Jogler M."/>
            <person name="Boedeker C."/>
            <person name="Pinto D."/>
            <person name="Vollmers J."/>
            <person name="Rivas-Marin E."/>
            <person name="Kohn T."/>
            <person name="Peeters S.H."/>
            <person name="Heuer A."/>
            <person name="Rast P."/>
            <person name="Oberbeckmann S."/>
            <person name="Bunk B."/>
            <person name="Jeske O."/>
            <person name="Meyerdierks A."/>
            <person name="Storesund J.E."/>
            <person name="Kallscheuer N."/>
            <person name="Luecker S."/>
            <person name="Lage O.M."/>
            <person name="Pohl T."/>
            <person name="Merkel B.J."/>
            <person name="Hornburger P."/>
            <person name="Mueller R.-W."/>
            <person name="Bruemmer F."/>
            <person name="Labrenz M."/>
            <person name="Spormann A.M."/>
            <person name="Op den Camp H."/>
            <person name="Overmann J."/>
            <person name="Amann R."/>
            <person name="Jetten M.S.M."/>
            <person name="Mascher T."/>
            <person name="Medema M.H."/>
            <person name="Devos D.P."/>
            <person name="Kaster A.-K."/>
            <person name="Ovreas L."/>
            <person name="Rohde M."/>
            <person name="Galperin M.Y."/>
            <person name="Jogler C."/>
        </authorList>
    </citation>
    <scope>NUCLEOTIDE SEQUENCE [LARGE SCALE GENOMIC DNA]</scope>
    <source>
        <strain evidence="7 8">Pr1d</strain>
    </source>
</reference>
<accession>A0A5B9QFL6</accession>
<dbReference type="OrthoDB" id="9766267at2"/>
<keyword evidence="2" id="KW-0813">Transport</keyword>
<dbReference type="EMBL" id="CP042913">
    <property type="protein sequence ID" value="QEG33121.1"/>
    <property type="molecule type" value="Genomic_DNA"/>
</dbReference>
<dbReference type="KEGG" id="bgok:Pr1d_03820"/>
<evidence type="ECO:0000313" key="7">
    <source>
        <dbReference type="EMBL" id="QEG33121.1"/>
    </source>
</evidence>
<feature type="transmembrane region" description="Helical" evidence="6">
    <location>
        <begin position="282"/>
        <end position="300"/>
    </location>
</feature>
<keyword evidence="3 6" id="KW-0812">Transmembrane</keyword>
<comment type="subcellular location">
    <subcellularLocation>
        <location evidence="1">Membrane</location>
        <topology evidence="1">Multi-pass membrane protein</topology>
    </subcellularLocation>
</comment>
<evidence type="ECO:0000313" key="8">
    <source>
        <dbReference type="Proteomes" id="UP000323917"/>
    </source>
</evidence>
<evidence type="ECO:0000256" key="4">
    <source>
        <dbReference type="ARBA" id="ARBA00022989"/>
    </source>
</evidence>
<keyword evidence="4 6" id="KW-1133">Transmembrane helix</keyword>
<evidence type="ECO:0000256" key="5">
    <source>
        <dbReference type="ARBA" id="ARBA00023136"/>
    </source>
</evidence>
<dbReference type="Pfam" id="PF00939">
    <property type="entry name" value="Na_sulph_symp"/>
    <property type="match status" value="1"/>
</dbReference>
<dbReference type="GO" id="GO:0005886">
    <property type="term" value="C:plasma membrane"/>
    <property type="evidence" value="ECO:0007669"/>
    <property type="project" value="TreeGrafter"/>
</dbReference>
<dbReference type="GO" id="GO:0015141">
    <property type="term" value="F:succinate transmembrane transporter activity"/>
    <property type="evidence" value="ECO:0007669"/>
    <property type="project" value="UniProtKB-ARBA"/>
</dbReference>
<dbReference type="PROSITE" id="PS01271">
    <property type="entry name" value="NA_SULFATE"/>
    <property type="match status" value="1"/>
</dbReference>
<keyword evidence="8" id="KW-1185">Reference proteome</keyword>
<feature type="transmembrane region" description="Helical" evidence="6">
    <location>
        <begin position="28"/>
        <end position="45"/>
    </location>
</feature>
<dbReference type="RefSeq" id="WP_148071928.1">
    <property type="nucleotide sequence ID" value="NZ_CP042913.1"/>
</dbReference>
<dbReference type="PANTHER" id="PTHR10283">
    <property type="entry name" value="SOLUTE CARRIER FAMILY 13 MEMBER"/>
    <property type="match status" value="1"/>
</dbReference>
<protein>
    <submittedName>
        <fullName evidence="7">Sodium-dependent dicarboxylate transporter SdcS</fullName>
    </submittedName>
</protein>
<dbReference type="AlphaFoldDB" id="A0A5B9QFL6"/>
<keyword evidence="5 6" id="KW-0472">Membrane</keyword>
<evidence type="ECO:0000256" key="2">
    <source>
        <dbReference type="ARBA" id="ARBA00022448"/>
    </source>
</evidence>
<dbReference type="CDD" id="cd01115">
    <property type="entry name" value="SLC13_permease"/>
    <property type="match status" value="1"/>
</dbReference>
<sequence>MKQWALWLGPVVAVLLGYLLYWQGLPSAAAWTAGITALTALWWVLEPIPIPATSLIPLAMFPLVGVLTADEVGAAYGNPMILLLTGGFMLSSAMERSGTHRRIALGMVSILGGTNGRRLVLGFMLASAFLSMWISNAATTLMLLPIVVAVIEKVSDERLSLALLLGYAYAASVGGIGTPIGTPPNLIFMQNYESLVGEEISFLTWMSWTLPIVLIMIPLIWLWLTRRIESTTRIELPPVGEWRKEEIRTLAVFATTALLWITRSDPFGGWRELLNLPGANDASIALLAVVALFLIPNGKGEQLLDWETAVKIPWGVLLLFSSGIVIAQAFIQSGLSQEIGDQLASLSTLPVPLLIGFLCLTITFMTEVTSNTAIASLMMPILAATATATDIDPKLLMVPAALTASFAFMLPVATAPNAVVFSSGRVTVRQMAREGFVLNLMGVVVVTIYSSLVFG</sequence>
<organism evidence="7 8">
    <name type="scientific">Bythopirellula goksoeyrii</name>
    <dbReference type="NCBI Taxonomy" id="1400387"/>
    <lineage>
        <taxon>Bacteria</taxon>
        <taxon>Pseudomonadati</taxon>
        <taxon>Planctomycetota</taxon>
        <taxon>Planctomycetia</taxon>
        <taxon>Pirellulales</taxon>
        <taxon>Lacipirellulaceae</taxon>
        <taxon>Bythopirellula</taxon>
    </lineage>
</organism>
<dbReference type="NCBIfam" id="TIGR00785">
    <property type="entry name" value="dass"/>
    <property type="match status" value="1"/>
</dbReference>
<dbReference type="InterPro" id="IPR031312">
    <property type="entry name" value="Na/sul_symport_CS"/>
</dbReference>
<evidence type="ECO:0000256" key="1">
    <source>
        <dbReference type="ARBA" id="ARBA00004141"/>
    </source>
</evidence>
<feature type="transmembrane region" description="Helical" evidence="6">
    <location>
        <begin position="52"/>
        <end position="69"/>
    </location>
</feature>
<feature type="transmembrane region" description="Helical" evidence="6">
    <location>
        <begin position="5"/>
        <end position="22"/>
    </location>
</feature>
<feature type="transmembrane region" description="Helical" evidence="6">
    <location>
        <begin position="163"/>
        <end position="182"/>
    </location>
</feature>